<evidence type="ECO:0000313" key="5">
    <source>
        <dbReference type="EMBL" id="ROT79968.1"/>
    </source>
</evidence>
<feature type="domain" description="Peptidase S1" evidence="4">
    <location>
        <begin position="155"/>
        <end position="385"/>
    </location>
</feature>
<name>A0A3R7QVP2_PENVA</name>
<dbReference type="OrthoDB" id="6358371at2759"/>
<dbReference type="InterPro" id="IPR051487">
    <property type="entry name" value="Ser/Thr_Proteases_Immune/Dev"/>
</dbReference>
<comment type="caution">
    <text evidence="5">The sequence shown here is derived from an EMBL/GenBank/DDBJ whole genome shotgun (WGS) entry which is preliminary data.</text>
</comment>
<protein>
    <submittedName>
        <fullName evidence="5">Clip domain serine protease</fullName>
    </submittedName>
</protein>
<organism evidence="5 6">
    <name type="scientific">Penaeus vannamei</name>
    <name type="common">Whiteleg shrimp</name>
    <name type="synonym">Litopenaeus vannamei</name>
    <dbReference type="NCBI Taxonomy" id="6689"/>
    <lineage>
        <taxon>Eukaryota</taxon>
        <taxon>Metazoa</taxon>
        <taxon>Ecdysozoa</taxon>
        <taxon>Arthropoda</taxon>
        <taxon>Crustacea</taxon>
        <taxon>Multicrustacea</taxon>
        <taxon>Malacostraca</taxon>
        <taxon>Eumalacostraca</taxon>
        <taxon>Eucarida</taxon>
        <taxon>Decapoda</taxon>
        <taxon>Dendrobranchiata</taxon>
        <taxon>Penaeoidea</taxon>
        <taxon>Penaeidae</taxon>
        <taxon>Penaeus</taxon>
    </lineage>
</organism>
<sequence length="397" mass="42774">MGRHSLVGVILALVLASVLAAATPLSDTEKSTVSASQYGLLDNLEESENLLKISKRHAEIHHVAKREAKMHAVSKRQASDTSRLEALQLRTALMFIEADQAADITVALALAEVFNKINSTLQAGRGGNPDAFERQLQGIAANVSANSVLPKDCGRSPSDSGDPLRGSHPWVVSVGYKNGDKDTIGCVAVVISRHHVITHAICAATTKYDHVLLKNTAYKVSNRWFHPSLKSDDDVTNGHNIGIVMTEKPLVFNDEVQPACLPGINDVVSAVGDGTTTLVGFEASPRGGVTKYSWANSKTFNSLLCFEALGALGTGGGQSRNSLYEILNRHHMCVLRPFKEAELSVTVDQDPSTGRVEVTGVGPVTDPSSNYPMAFTLIQTHTFWLELMVKNSIRLLL</sequence>
<feature type="signal peptide" evidence="3">
    <location>
        <begin position="1"/>
        <end position="20"/>
    </location>
</feature>
<reference evidence="5 6" key="2">
    <citation type="submission" date="2019-01" db="EMBL/GenBank/DDBJ databases">
        <title>The decoding of complex shrimp genome reveals the adaptation for benthos swimmer, frequently molting mechanism and breeding impact on genome.</title>
        <authorList>
            <person name="Sun Y."/>
            <person name="Gao Y."/>
            <person name="Yu Y."/>
        </authorList>
    </citation>
    <scope>NUCLEOTIDE SEQUENCE [LARGE SCALE GENOMIC DNA]</scope>
    <source>
        <tissue evidence="5">Muscle</tissue>
    </source>
</reference>
<comment type="similarity">
    <text evidence="2">Belongs to the peptidase S1 family. CLIP subfamily.</text>
</comment>
<reference evidence="5 6" key="1">
    <citation type="submission" date="2018-04" db="EMBL/GenBank/DDBJ databases">
        <authorList>
            <person name="Zhang X."/>
            <person name="Yuan J."/>
            <person name="Li F."/>
            <person name="Xiang J."/>
        </authorList>
    </citation>
    <scope>NUCLEOTIDE SEQUENCE [LARGE SCALE GENOMIC DNA]</scope>
    <source>
        <tissue evidence="5">Muscle</tissue>
    </source>
</reference>
<dbReference type="GO" id="GO:0004252">
    <property type="term" value="F:serine-type endopeptidase activity"/>
    <property type="evidence" value="ECO:0007669"/>
    <property type="project" value="InterPro"/>
</dbReference>
<dbReference type="SUPFAM" id="SSF50494">
    <property type="entry name" value="Trypsin-like serine proteases"/>
    <property type="match status" value="1"/>
</dbReference>
<dbReference type="Gene3D" id="2.40.10.10">
    <property type="entry name" value="Trypsin-like serine proteases"/>
    <property type="match status" value="1"/>
</dbReference>
<dbReference type="InterPro" id="IPR043504">
    <property type="entry name" value="Peptidase_S1_PA_chymotrypsin"/>
</dbReference>
<dbReference type="Pfam" id="PF00089">
    <property type="entry name" value="Trypsin"/>
    <property type="match status" value="1"/>
</dbReference>
<dbReference type="Proteomes" id="UP000283509">
    <property type="component" value="Unassembled WGS sequence"/>
</dbReference>
<keyword evidence="6" id="KW-1185">Reference proteome</keyword>
<dbReference type="InterPro" id="IPR001254">
    <property type="entry name" value="Trypsin_dom"/>
</dbReference>
<dbReference type="InterPro" id="IPR009003">
    <property type="entry name" value="Peptidase_S1_PA"/>
</dbReference>
<evidence type="ECO:0000259" key="4">
    <source>
        <dbReference type="SMART" id="SM00020"/>
    </source>
</evidence>
<keyword evidence="1" id="KW-1015">Disulfide bond</keyword>
<feature type="chain" id="PRO_5018701982" evidence="3">
    <location>
        <begin position="21"/>
        <end position="397"/>
    </location>
</feature>
<evidence type="ECO:0000256" key="1">
    <source>
        <dbReference type="ARBA" id="ARBA00023157"/>
    </source>
</evidence>
<keyword evidence="3" id="KW-0732">Signal</keyword>
<evidence type="ECO:0000256" key="3">
    <source>
        <dbReference type="SAM" id="SignalP"/>
    </source>
</evidence>
<accession>A0A3R7QVP2</accession>
<evidence type="ECO:0000256" key="2">
    <source>
        <dbReference type="ARBA" id="ARBA00024195"/>
    </source>
</evidence>
<proteinExistence type="inferred from homology"/>
<dbReference type="EMBL" id="QCYY01001169">
    <property type="protein sequence ID" value="ROT79968.1"/>
    <property type="molecule type" value="Genomic_DNA"/>
</dbReference>
<dbReference type="SMART" id="SM00020">
    <property type="entry name" value="Tryp_SPc"/>
    <property type="match status" value="1"/>
</dbReference>
<gene>
    <name evidence="5" type="ORF">C7M84_001307</name>
</gene>
<dbReference type="GO" id="GO:0006508">
    <property type="term" value="P:proteolysis"/>
    <property type="evidence" value="ECO:0007669"/>
    <property type="project" value="UniProtKB-KW"/>
</dbReference>
<keyword evidence="5" id="KW-0378">Hydrolase</keyword>
<dbReference type="PANTHER" id="PTHR24256">
    <property type="entry name" value="TRYPTASE-RELATED"/>
    <property type="match status" value="1"/>
</dbReference>
<evidence type="ECO:0000313" key="6">
    <source>
        <dbReference type="Proteomes" id="UP000283509"/>
    </source>
</evidence>
<dbReference type="AlphaFoldDB" id="A0A3R7QVP2"/>
<keyword evidence="5" id="KW-0645">Protease</keyword>